<protein>
    <submittedName>
        <fullName evidence="3">Uncharacterized protein</fullName>
    </submittedName>
</protein>
<accession>A0AA85JIJ4</accession>
<feature type="compositionally biased region" description="Polar residues" evidence="1">
    <location>
        <begin position="1"/>
        <end position="19"/>
    </location>
</feature>
<reference evidence="3" key="2">
    <citation type="submission" date="2023-11" db="UniProtKB">
        <authorList>
            <consortium name="WormBaseParasite"/>
        </authorList>
    </citation>
    <scope>IDENTIFICATION</scope>
</reference>
<proteinExistence type="predicted"/>
<evidence type="ECO:0000313" key="2">
    <source>
        <dbReference type="Proteomes" id="UP000050795"/>
    </source>
</evidence>
<dbReference type="AlphaFoldDB" id="A0AA85JIJ4"/>
<sequence length="225" mass="25385">MNSPETNTTPRELSTSPITLNVPLPNSHDERPNNNLCDTEYSKQNTSTIRNARRLKSTTYEKFSNQRIMFQQSVKSERSWFQIPKTSLSMHGKLELTAFNKQPIVCNEMHDHKGYPGAFKSSFGIRQSSPSRIRVYSGFYSANMRGIYNPTGYRRLGIISPMSTQRFTTSETFIDKSSAAGVTVVDLANSAQCLIVNSLKTPDSKDLWLTRDNDVDCGRCSSSIY</sequence>
<evidence type="ECO:0000256" key="1">
    <source>
        <dbReference type="SAM" id="MobiDB-lite"/>
    </source>
</evidence>
<evidence type="ECO:0000313" key="3">
    <source>
        <dbReference type="WBParaSite" id="TREG1_22480.1"/>
    </source>
</evidence>
<feature type="region of interest" description="Disordered" evidence="1">
    <location>
        <begin position="1"/>
        <end position="35"/>
    </location>
</feature>
<organism evidence="2 3">
    <name type="scientific">Trichobilharzia regenti</name>
    <name type="common">Nasal bird schistosome</name>
    <dbReference type="NCBI Taxonomy" id="157069"/>
    <lineage>
        <taxon>Eukaryota</taxon>
        <taxon>Metazoa</taxon>
        <taxon>Spiralia</taxon>
        <taxon>Lophotrochozoa</taxon>
        <taxon>Platyhelminthes</taxon>
        <taxon>Trematoda</taxon>
        <taxon>Digenea</taxon>
        <taxon>Strigeidida</taxon>
        <taxon>Schistosomatoidea</taxon>
        <taxon>Schistosomatidae</taxon>
        <taxon>Trichobilharzia</taxon>
    </lineage>
</organism>
<dbReference type="Proteomes" id="UP000050795">
    <property type="component" value="Unassembled WGS sequence"/>
</dbReference>
<dbReference type="WBParaSite" id="TREG1_22480.1">
    <property type="protein sequence ID" value="TREG1_22480.1"/>
    <property type="gene ID" value="TREG1_22480"/>
</dbReference>
<keyword evidence="2" id="KW-1185">Reference proteome</keyword>
<reference evidence="2" key="1">
    <citation type="submission" date="2022-06" db="EMBL/GenBank/DDBJ databases">
        <authorList>
            <person name="Berger JAMES D."/>
            <person name="Berger JAMES D."/>
        </authorList>
    </citation>
    <scope>NUCLEOTIDE SEQUENCE [LARGE SCALE GENOMIC DNA]</scope>
</reference>
<name>A0AA85JIJ4_TRIRE</name>